<dbReference type="Gene3D" id="3.30.300.180">
    <property type="match status" value="1"/>
</dbReference>
<dbReference type="InterPro" id="IPR038454">
    <property type="entry name" value="DnaA_N_sf"/>
</dbReference>
<evidence type="ECO:0000313" key="3">
    <source>
        <dbReference type="Proteomes" id="UP000008005"/>
    </source>
</evidence>
<gene>
    <name evidence="2" type="ordered locus">MCE_08240</name>
</gene>
<accession>H8K669</accession>
<proteinExistence type="predicted"/>
<organism evidence="2 3">
    <name type="scientific">Rickettsia amblyommatis (strain GAT-30V)</name>
    <name type="common">Rickettsia amblyommii</name>
    <dbReference type="NCBI Taxonomy" id="1105111"/>
    <lineage>
        <taxon>Bacteria</taxon>
        <taxon>Pseudomonadati</taxon>
        <taxon>Pseudomonadota</taxon>
        <taxon>Alphaproteobacteria</taxon>
        <taxon>Rickettsiales</taxon>
        <taxon>Rickettsiaceae</taxon>
        <taxon>Rickettsieae</taxon>
        <taxon>Rickettsia</taxon>
        <taxon>spotted fever group</taxon>
    </lineage>
</organism>
<sequence>MESNTTWMQIRKGLINELGADIEKVWFTKAVAKECKETSTLKLTMSTRFMADWMRNNYSQLIQRLASGCGIKRG</sequence>
<dbReference type="Proteomes" id="UP000008005">
    <property type="component" value="Plasmid pMCE_1"/>
</dbReference>
<dbReference type="KEGG" id="ram:MCE_08240"/>
<reference evidence="3" key="1">
    <citation type="submission" date="2012-02" db="EMBL/GenBank/DDBJ databases">
        <title>Complete genome sequence of Candidatus Rickettsia amblyommii strain GAT-30V.</title>
        <authorList>
            <person name="Johnson S.L."/>
            <person name="Munk A.C."/>
            <person name="Han S."/>
            <person name="Bruce D.C."/>
            <person name="Dasch G.A."/>
        </authorList>
    </citation>
    <scope>NUCLEOTIDE SEQUENCE [LARGE SCALE GENOMIC DNA]</scope>
    <source>
        <strain evidence="3">GAT-30V</strain>
        <plasmid evidence="3">pMCE_1</plasmid>
    </source>
</reference>
<dbReference type="AlphaFoldDB" id="H8K669"/>
<dbReference type="HOGENOM" id="CLU_2685461_0_0_5"/>
<evidence type="ECO:0000259" key="1">
    <source>
        <dbReference type="Pfam" id="PF11638"/>
    </source>
</evidence>
<keyword evidence="2" id="KW-0614">Plasmid</keyword>
<name>H8K669_RICAG</name>
<dbReference type="EMBL" id="CP003335">
    <property type="protein sequence ID" value="AFC70380.1"/>
    <property type="molecule type" value="Genomic_DNA"/>
</dbReference>
<dbReference type="Pfam" id="PF11638">
    <property type="entry name" value="DnaA_N"/>
    <property type="match status" value="1"/>
</dbReference>
<evidence type="ECO:0000313" key="2">
    <source>
        <dbReference type="EMBL" id="AFC70380.1"/>
    </source>
</evidence>
<protein>
    <submittedName>
        <fullName evidence="2">DnaA-like replication initiator protein</fullName>
    </submittedName>
</protein>
<feature type="domain" description="DnaA N-terminal" evidence="1">
    <location>
        <begin position="4"/>
        <end position="67"/>
    </location>
</feature>
<dbReference type="InterPro" id="IPR024633">
    <property type="entry name" value="DnaA_N_dom"/>
</dbReference>
<geneLocation type="plasmid" evidence="2 3">
    <name>pMCE_1</name>
</geneLocation>